<dbReference type="AlphaFoldDB" id="B2IGK7"/>
<reference evidence="2" key="1">
    <citation type="submission" date="2008-03" db="EMBL/GenBank/DDBJ databases">
        <title>Complete sequence of chromosome of Beijerinckia indica subsp. indica ATCC 9039.</title>
        <authorList>
            <consortium name="US DOE Joint Genome Institute"/>
            <person name="Copeland A."/>
            <person name="Lucas S."/>
            <person name="Lapidus A."/>
            <person name="Glavina del Rio T."/>
            <person name="Dalin E."/>
            <person name="Tice H."/>
            <person name="Bruce D."/>
            <person name="Goodwin L."/>
            <person name="Pitluck S."/>
            <person name="LaButti K."/>
            <person name="Schmutz J."/>
            <person name="Larimer F."/>
            <person name="Land M."/>
            <person name="Hauser L."/>
            <person name="Kyrpides N."/>
            <person name="Mikhailova N."/>
            <person name="Dunfield P.F."/>
            <person name="Dedysh S.N."/>
            <person name="Liesack W."/>
            <person name="Saw J.H."/>
            <person name="Alam M."/>
            <person name="Chen Y."/>
            <person name="Murrell J.C."/>
            <person name="Richardson P."/>
        </authorList>
    </citation>
    <scope>NUCLEOTIDE SEQUENCE [LARGE SCALE GENOMIC DNA]</scope>
    <source>
        <strain evidence="2">ATCC 9039 / DSM 1715 / NCIMB 8712</strain>
    </source>
</reference>
<dbReference type="Pfam" id="PF07813">
    <property type="entry name" value="LTXXQ"/>
    <property type="match status" value="1"/>
</dbReference>
<evidence type="ECO:0000313" key="1">
    <source>
        <dbReference type="EMBL" id="ACB94389.1"/>
    </source>
</evidence>
<dbReference type="KEGG" id="bid:Bind_0739"/>
<reference evidence="1 2" key="2">
    <citation type="journal article" date="2010" name="J. Bacteriol.">
        <title>Complete genome sequence of Beijerinckia indica subsp. indica.</title>
        <authorList>
            <person name="Tamas I."/>
            <person name="Dedysh S.N."/>
            <person name="Liesack W."/>
            <person name="Stott M.B."/>
            <person name="Alam M."/>
            <person name="Murrell J.C."/>
            <person name="Dunfield P.F."/>
        </authorList>
    </citation>
    <scope>NUCLEOTIDE SEQUENCE [LARGE SCALE GENOMIC DNA]</scope>
    <source>
        <strain evidence="2">ATCC 9039 / DSM 1715 / NCIMB 8712</strain>
    </source>
</reference>
<dbReference type="eggNOG" id="ENOG50344K2">
    <property type="taxonomic scope" value="Bacteria"/>
</dbReference>
<dbReference type="HOGENOM" id="CLU_105365_0_0_5"/>
<evidence type="ECO:0000313" key="2">
    <source>
        <dbReference type="Proteomes" id="UP000001695"/>
    </source>
</evidence>
<proteinExistence type="predicted"/>
<evidence type="ECO:0008006" key="3">
    <source>
        <dbReference type="Google" id="ProtNLM"/>
    </source>
</evidence>
<organism evidence="1 2">
    <name type="scientific">Beijerinckia indica subsp. indica (strain ATCC 9039 / DSM 1715 / NCIMB 8712)</name>
    <dbReference type="NCBI Taxonomy" id="395963"/>
    <lineage>
        <taxon>Bacteria</taxon>
        <taxon>Pseudomonadati</taxon>
        <taxon>Pseudomonadota</taxon>
        <taxon>Alphaproteobacteria</taxon>
        <taxon>Hyphomicrobiales</taxon>
        <taxon>Beijerinckiaceae</taxon>
        <taxon>Beijerinckia</taxon>
    </lineage>
</organism>
<name>B2IGK7_BEII9</name>
<accession>B2IGK7</accession>
<keyword evidence="2" id="KW-1185">Reference proteome</keyword>
<dbReference type="GO" id="GO:0042597">
    <property type="term" value="C:periplasmic space"/>
    <property type="evidence" value="ECO:0007669"/>
    <property type="project" value="InterPro"/>
</dbReference>
<dbReference type="InterPro" id="IPR012899">
    <property type="entry name" value="LTXXQ"/>
</dbReference>
<dbReference type="STRING" id="395963.Bind_0739"/>
<sequence>MGIVAEASLVDKMKKVFFIGLASATLIGAVHIHDSFAQTSETSPPAQAVRAEPPDNQIVNEVDARIARLKANLQLTPDQEKNWSGLQTALHDYGVGQFKTLTAGRSVYQDREGQRLRNERPNDIIQMRDQATELTSRAASLTKLANAAEPLYNNLDNHQKHTLIRFMKTEFEGRHPRSFMPAL</sequence>
<dbReference type="Proteomes" id="UP000001695">
    <property type="component" value="Chromosome"/>
</dbReference>
<gene>
    <name evidence="1" type="ordered locus">Bind_0739</name>
</gene>
<dbReference type="EMBL" id="CP001016">
    <property type="protein sequence ID" value="ACB94389.1"/>
    <property type="molecule type" value="Genomic_DNA"/>
</dbReference>
<protein>
    <recommendedName>
        <fullName evidence="3">LTXXQ motif family protein</fullName>
    </recommendedName>
</protein>